<organism evidence="2 3">
    <name type="scientific">Aquipluma nitroreducens</name>
    <dbReference type="NCBI Taxonomy" id="2010828"/>
    <lineage>
        <taxon>Bacteria</taxon>
        <taxon>Pseudomonadati</taxon>
        <taxon>Bacteroidota</taxon>
        <taxon>Bacteroidia</taxon>
        <taxon>Marinilabiliales</taxon>
        <taxon>Prolixibacteraceae</taxon>
        <taxon>Aquipluma</taxon>
    </lineage>
</organism>
<dbReference type="Pfam" id="PF04324">
    <property type="entry name" value="Fer2_BFD"/>
    <property type="match status" value="1"/>
</dbReference>
<dbReference type="InterPro" id="IPR007419">
    <property type="entry name" value="BFD-like_2Fe2S-bd_dom"/>
</dbReference>
<dbReference type="AlphaFoldDB" id="A0A5K7SDL5"/>
<sequence>MVTEKEIVAALTKGARSTSEIQKMTRAGTSCGRCLPWIDSIVADFIANLDDPQQRINFSE</sequence>
<dbReference type="EMBL" id="AP018694">
    <property type="protein sequence ID" value="BBE19556.1"/>
    <property type="molecule type" value="Genomic_DNA"/>
</dbReference>
<dbReference type="Gene3D" id="1.10.10.1100">
    <property type="entry name" value="BFD-like [2Fe-2S]-binding domain"/>
    <property type="match status" value="1"/>
</dbReference>
<dbReference type="InterPro" id="IPR041854">
    <property type="entry name" value="BFD-like_2Fe2S-bd_dom_sf"/>
</dbReference>
<evidence type="ECO:0000313" key="2">
    <source>
        <dbReference type="EMBL" id="BBE19556.1"/>
    </source>
</evidence>
<evidence type="ECO:0000313" key="3">
    <source>
        <dbReference type="Proteomes" id="UP001193389"/>
    </source>
</evidence>
<reference evidence="2" key="1">
    <citation type="journal article" date="2020" name="Int. J. Syst. Evol. Microbiol.">
        <title>Aquipluma nitroreducens gen. nov. sp. nov., a novel facultatively anaerobic bacterium isolated from a freshwater lake.</title>
        <authorList>
            <person name="Watanabe M."/>
            <person name="Kojima H."/>
            <person name="Fukui M."/>
        </authorList>
    </citation>
    <scope>NUCLEOTIDE SEQUENCE</scope>
    <source>
        <strain evidence="2">MeG22</strain>
    </source>
</reference>
<accession>A0A5K7SDL5</accession>
<feature type="domain" description="BFD-like [2Fe-2S]-binding" evidence="1">
    <location>
        <begin position="2"/>
        <end position="43"/>
    </location>
</feature>
<gene>
    <name evidence="2" type="ORF">AQPE_3742</name>
</gene>
<dbReference type="KEGG" id="anf:AQPE_3742"/>
<dbReference type="Proteomes" id="UP001193389">
    <property type="component" value="Chromosome"/>
</dbReference>
<proteinExistence type="predicted"/>
<evidence type="ECO:0000259" key="1">
    <source>
        <dbReference type="Pfam" id="PF04324"/>
    </source>
</evidence>
<name>A0A5K7SDL5_9BACT</name>
<keyword evidence="3" id="KW-1185">Reference proteome</keyword>
<protein>
    <recommendedName>
        <fullName evidence="1">BFD-like [2Fe-2S]-binding domain-containing protein</fullName>
    </recommendedName>
</protein>